<keyword evidence="1" id="KW-0812">Transmembrane</keyword>
<protein>
    <submittedName>
        <fullName evidence="2">Stage II sporulation protein M</fullName>
    </submittedName>
</protein>
<evidence type="ECO:0000256" key="1">
    <source>
        <dbReference type="SAM" id="Phobius"/>
    </source>
</evidence>
<keyword evidence="3" id="KW-1185">Reference proteome</keyword>
<feature type="transmembrane region" description="Helical" evidence="1">
    <location>
        <begin position="134"/>
        <end position="152"/>
    </location>
</feature>
<dbReference type="AlphaFoldDB" id="A0A4R9BPT9"/>
<dbReference type="RefSeq" id="WP_134641330.1">
    <property type="nucleotide sequence ID" value="NZ_SOHM01000030.1"/>
</dbReference>
<feature type="transmembrane region" description="Helical" evidence="1">
    <location>
        <begin position="20"/>
        <end position="39"/>
    </location>
</feature>
<sequence length="205" mass="22100">MRIITRPLHIIRANLRAYLAVNAFVYGLILIGMAVATIFPEINASRTKAVAEAGSLADIAPLLDSVWLLAGRIFLNNVVVASLLVILLPSLIIPFAGLILFAMSLVDTGFLLAPVNDAAALILLPHSITLLIEMQAYVVLLFGVFLLGRAWLRPAAVGKLNRRSGYLHGLQQLGWLALPVLALHAVGSIYEAYEVIHLIPVVLGN</sequence>
<gene>
    <name evidence="2" type="ORF">E3T61_13360</name>
</gene>
<dbReference type="OrthoDB" id="571348at2"/>
<keyword evidence="1" id="KW-1133">Transmembrane helix</keyword>
<reference evidence="2 3" key="1">
    <citation type="submission" date="2019-03" db="EMBL/GenBank/DDBJ databases">
        <title>Genomics of glacier-inhabiting Cryobacterium strains.</title>
        <authorList>
            <person name="Liu Q."/>
            <person name="Xin Y.-H."/>
        </authorList>
    </citation>
    <scope>NUCLEOTIDE SEQUENCE [LARGE SCALE GENOMIC DNA]</scope>
    <source>
        <strain evidence="2 3">Sr59</strain>
    </source>
</reference>
<dbReference type="Proteomes" id="UP000298468">
    <property type="component" value="Unassembled WGS sequence"/>
</dbReference>
<evidence type="ECO:0000313" key="3">
    <source>
        <dbReference type="Proteomes" id="UP000298468"/>
    </source>
</evidence>
<name>A0A4R9BPT9_9MICO</name>
<accession>A0A4R9BPT9</accession>
<proteinExistence type="predicted"/>
<evidence type="ECO:0000313" key="2">
    <source>
        <dbReference type="EMBL" id="TFD88088.1"/>
    </source>
</evidence>
<comment type="caution">
    <text evidence="2">The sequence shown here is derived from an EMBL/GenBank/DDBJ whole genome shotgun (WGS) entry which is preliminary data.</text>
</comment>
<dbReference type="EMBL" id="SOHM01000030">
    <property type="protein sequence ID" value="TFD88088.1"/>
    <property type="molecule type" value="Genomic_DNA"/>
</dbReference>
<keyword evidence="1" id="KW-0472">Membrane</keyword>
<feature type="transmembrane region" description="Helical" evidence="1">
    <location>
        <begin position="173"/>
        <end position="193"/>
    </location>
</feature>
<organism evidence="2 3">
    <name type="scientific">Cryobacterium lactosi</name>
    <dbReference type="NCBI Taxonomy" id="1259202"/>
    <lineage>
        <taxon>Bacteria</taxon>
        <taxon>Bacillati</taxon>
        <taxon>Actinomycetota</taxon>
        <taxon>Actinomycetes</taxon>
        <taxon>Micrococcales</taxon>
        <taxon>Microbacteriaceae</taxon>
        <taxon>Cryobacterium</taxon>
    </lineage>
</organism>